<evidence type="ECO:0000259" key="4">
    <source>
        <dbReference type="PROSITE" id="PS01124"/>
    </source>
</evidence>
<evidence type="ECO:0000256" key="3">
    <source>
        <dbReference type="ARBA" id="ARBA00023163"/>
    </source>
</evidence>
<name>A0ABP5WTL3_9ACTN</name>
<feature type="domain" description="HTH araC/xylS-type" evidence="4">
    <location>
        <begin position="219"/>
        <end position="317"/>
    </location>
</feature>
<keyword evidence="1" id="KW-0805">Transcription regulation</keyword>
<accession>A0ABP5WTL3</accession>
<keyword evidence="2" id="KW-0238">DNA-binding</keyword>
<dbReference type="PANTHER" id="PTHR43130:SF3">
    <property type="entry name" value="HTH-TYPE TRANSCRIPTIONAL REGULATOR RV1931C"/>
    <property type="match status" value="1"/>
</dbReference>
<keyword evidence="3" id="KW-0804">Transcription</keyword>
<dbReference type="Proteomes" id="UP001501231">
    <property type="component" value="Unassembled WGS sequence"/>
</dbReference>
<dbReference type="InterPro" id="IPR002818">
    <property type="entry name" value="DJ-1/PfpI"/>
</dbReference>
<dbReference type="EMBL" id="BAAARW010000020">
    <property type="protein sequence ID" value="GAA2433238.1"/>
    <property type="molecule type" value="Genomic_DNA"/>
</dbReference>
<protein>
    <submittedName>
        <fullName evidence="5">DJ-1/PfpI family protein</fullName>
    </submittedName>
</protein>
<dbReference type="RefSeq" id="WP_344592601.1">
    <property type="nucleotide sequence ID" value="NZ_BAAARW010000020.1"/>
</dbReference>
<dbReference type="InterPro" id="IPR009057">
    <property type="entry name" value="Homeodomain-like_sf"/>
</dbReference>
<dbReference type="Pfam" id="PF01965">
    <property type="entry name" value="DJ-1_PfpI"/>
    <property type="match status" value="1"/>
</dbReference>
<proteinExistence type="predicted"/>
<comment type="caution">
    <text evidence="5">The sequence shown here is derived from an EMBL/GenBank/DDBJ whole genome shotgun (WGS) entry which is preliminary data.</text>
</comment>
<dbReference type="PANTHER" id="PTHR43130">
    <property type="entry name" value="ARAC-FAMILY TRANSCRIPTIONAL REGULATOR"/>
    <property type="match status" value="1"/>
</dbReference>
<dbReference type="SMART" id="SM00342">
    <property type="entry name" value="HTH_ARAC"/>
    <property type="match status" value="1"/>
</dbReference>
<organism evidence="5 6">
    <name type="scientific">Actinomadura vinacea</name>
    <dbReference type="NCBI Taxonomy" id="115336"/>
    <lineage>
        <taxon>Bacteria</taxon>
        <taxon>Bacillati</taxon>
        <taxon>Actinomycetota</taxon>
        <taxon>Actinomycetes</taxon>
        <taxon>Streptosporangiales</taxon>
        <taxon>Thermomonosporaceae</taxon>
        <taxon>Actinomadura</taxon>
    </lineage>
</organism>
<dbReference type="PROSITE" id="PS00041">
    <property type="entry name" value="HTH_ARAC_FAMILY_1"/>
    <property type="match status" value="1"/>
</dbReference>
<dbReference type="Gene3D" id="1.10.10.60">
    <property type="entry name" value="Homeodomain-like"/>
    <property type="match status" value="1"/>
</dbReference>
<dbReference type="Pfam" id="PF12833">
    <property type="entry name" value="HTH_18"/>
    <property type="match status" value="1"/>
</dbReference>
<gene>
    <name evidence="5" type="ORF">GCM10010191_54250</name>
</gene>
<dbReference type="InterPro" id="IPR052158">
    <property type="entry name" value="INH-QAR"/>
</dbReference>
<dbReference type="InterPro" id="IPR018062">
    <property type="entry name" value="HTH_AraC-typ_CS"/>
</dbReference>
<dbReference type="InterPro" id="IPR018060">
    <property type="entry name" value="HTH_AraC"/>
</dbReference>
<dbReference type="InterPro" id="IPR029062">
    <property type="entry name" value="Class_I_gatase-like"/>
</dbReference>
<keyword evidence="6" id="KW-1185">Reference proteome</keyword>
<dbReference type="Gene3D" id="3.40.50.880">
    <property type="match status" value="1"/>
</dbReference>
<sequence>MDCRPVAVVGYENAELLDIACVTTSLDMANGLGELRTPYRVMVVSPGQRAISCRPGMVLRSTHALERLTGPLDTMIVSGGFGYAEAAADPLIVAHIQRLARISRRVASVCTGARILAAAGLLDGKRATTHWWFADALAAQYPGVDVDPDPIFIRDGKISTAAGITSAQDLTLAFIEEDHGVELARMVSRMLVTYLQRPGNQAQMSMFTAAPPPGHDALRRAVDHVNADLAGDIGTTALAAVAGVSPRHLTRLFLTHMGQTPGRFVREVRVAAAAHLVVSTSLPLADVAARCGLASAETLRLAFVRRYGIPPSQYRARHRSARS</sequence>
<evidence type="ECO:0000313" key="6">
    <source>
        <dbReference type="Proteomes" id="UP001501231"/>
    </source>
</evidence>
<evidence type="ECO:0000313" key="5">
    <source>
        <dbReference type="EMBL" id="GAA2433238.1"/>
    </source>
</evidence>
<reference evidence="6" key="1">
    <citation type="journal article" date="2019" name="Int. J. Syst. Evol. Microbiol.">
        <title>The Global Catalogue of Microorganisms (GCM) 10K type strain sequencing project: providing services to taxonomists for standard genome sequencing and annotation.</title>
        <authorList>
            <consortium name="The Broad Institute Genomics Platform"/>
            <consortium name="The Broad Institute Genome Sequencing Center for Infectious Disease"/>
            <person name="Wu L."/>
            <person name="Ma J."/>
        </authorList>
    </citation>
    <scope>NUCLEOTIDE SEQUENCE [LARGE SCALE GENOMIC DNA]</scope>
    <source>
        <strain evidence="6">JCM 3325</strain>
    </source>
</reference>
<dbReference type="SUPFAM" id="SSF52317">
    <property type="entry name" value="Class I glutamine amidotransferase-like"/>
    <property type="match status" value="1"/>
</dbReference>
<dbReference type="SUPFAM" id="SSF46689">
    <property type="entry name" value="Homeodomain-like"/>
    <property type="match status" value="2"/>
</dbReference>
<dbReference type="PROSITE" id="PS01124">
    <property type="entry name" value="HTH_ARAC_FAMILY_2"/>
    <property type="match status" value="1"/>
</dbReference>
<evidence type="ECO:0000256" key="2">
    <source>
        <dbReference type="ARBA" id="ARBA00023125"/>
    </source>
</evidence>
<evidence type="ECO:0000256" key="1">
    <source>
        <dbReference type="ARBA" id="ARBA00023015"/>
    </source>
</evidence>
<dbReference type="CDD" id="cd03137">
    <property type="entry name" value="GATase1_AraC_1"/>
    <property type="match status" value="1"/>
</dbReference>